<dbReference type="GO" id="GO:0046872">
    <property type="term" value="F:metal ion binding"/>
    <property type="evidence" value="ECO:0007669"/>
    <property type="project" value="UniProtKB-KW"/>
</dbReference>
<dbReference type="GO" id="GO:0016491">
    <property type="term" value="F:oxidoreductase activity"/>
    <property type="evidence" value="ECO:0007669"/>
    <property type="project" value="UniProtKB-KW"/>
</dbReference>
<dbReference type="AlphaFoldDB" id="A0ABC9BT90"/>
<feature type="domain" description="Fe2OG dioxygenase" evidence="6">
    <location>
        <begin position="216"/>
        <end position="316"/>
    </location>
</feature>
<dbReference type="Proteomes" id="UP001497457">
    <property type="component" value="Chromosome 27b"/>
</dbReference>
<evidence type="ECO:0000256" key="5">
    <source>
        <dbReference type="RuleBase" id="RU003682"/>
    </source>
</evidence>
<keyword evidence="4 5" id="KW-0408">Iron</keyword>
<sequence length="378" mass="42142">MSHELCAKNTSLGRHHHGTTPLISFFTSQSSMENMLHLAPCHASVPDCFIVPPEQLPPTASAGAASLPVIDLSGSHDEVCRAILDAGKEFGFFQVVNHGVPEQVLQDMEALCNEFFELPAQDKAHLYSEDRQKPNRLFSGTTYETGGQKYWMDCLRLACPFPIGDSTSDWPDKPQRLREMFEKFVVLTRGVGMELLRLLCEAMGLEPDYFDGGLSGGDVILSVNHYPQCPNPSMILGLPPHCDRNLITLVHTGPVHGLEVLYNGNWIEVEPIPNAFIVNFGLQLEVVTNGMLKSVEHRVMTNSTLARTSRAVFIQPKEDCLIGPAEEFLSENNPPCYRTITFGDFRRMHSIVKLRSSLNFTTNLKKTQKNMKIGAKQE</sequence>
<evidence type="ECO:0000313" key="8">
    <source>
        <dbReference type="Proteomes" id="UP001497457"/>
    </source>
</evidence>
<keyword evidence="3 5" id="KW-0560">Oxidoreductase</keyword>
<dbReference type="InterPro" id="IPR005123">
    <property type="entry name" value="Oxoglu/Fe-dep_dioxygenase_dom"/>
</dbReference>
<evidence type="ECO:0000256" key="3">
    <source>
        <dbReference type="ARBA" id="ARBA00023002"/>
    </source>
</evidence>
<dbReference type="PANTHER" id="PTHR47991">
    <property type="entry name" value="OXOGLUTARATE/IRON-DEPENDENT DIOXYGENASE"/>
    <property type="match status" value="1"/>
</dbReference>
<reference evidence="8" key="1">
    <citation type="submission" date="2024-06" db="EMBL/GenBank/DDBJ databases">
        <authorList>
            <person name="Ryan C."/>
        </authorList>
    </citation>
    <scope>NUCLEOTIDE SEQUENCE [LARGE SCALE GENOMIC DNA]</scope>
</reference>
<evidence type="ECO:0000256" key="4">
    <source>
        <dbReference type="ARBA" id="ARBA00023004"/>
    </source>
</evidence>
<protein>
    <recommendedName>
        <fullName evidence="6">Fe2OG dioxygenase domain-containing protein</fullName>
    </recommendedName>
</protein>
<reference evidence="7 8" key="2">
    <citation type="submission" date="2024-10" db="EMBL/GenBank/DDBJ databases">
        <authorList>
            <person name="Ryan C."/>
        </authorList>
    </citation>
    <scope>NUCLEOTIDE SEQUENCE [LARGE SCALE GENOMIC DNA]</scope>
</reference>
<accession>A0ABC9BT90</accession>
<dbReference type="InterPro" id="IPR026992">
    <property type="entry name" value="DIOX_N"/>
</dbReference>
<dbReference type="FunFam" id="2.60.120.330:FF:000041">
    <property type="entry name" value="Hyoscyamine 6-dioxygenase"/>
    <property type="match status" value="1"/>
</dbReference>
<dbReference type="SUPFAM" id="SSF51197">
    <property type="entry name" value="Clavaminate synthase-like"/>
    <property type="match status" value="1"/>
</dbReference>
<dbReference type="InterPro" id="IPR027443">
    <property type="entry name" value="IPNS-like_sf"/>
</dbReference>
<gene>
    <name evidence="7" type="ORF">URODEC1_LOCUS68626</name>
</gene>
<dbReference type="Gene3D" id="2.60.120.330">
    <property type="entry name" value="B-lactam Antibiotic, Isopenicillin N Synthase, Chain"/>
    <property type="match status" value="1"/>
</dbReference>
<dbReference type="Pfam" id="PF14226">
    <property type="entry name" value="DIOX_N"/>
    <property type="match status" value="1"/>
</dbReference>
<dbReference type="Pfam" id="PF03171">
    <property type="entry name" value="2OG-FeII_Oxy"/>
    <property type="match status" value="1"/>
</dbReference>
<evidence type="ECO:0000313" key="7">
    <source>
        <dbReference type="EMBL" id="CAL5007694.1"/>
    </source>
</evidence>
<dbReference type="InterPro" id="IPR050295">
    <property type="entry name" value="Plant_2OG-oxidoreductases"/>
</dbReference>
<keyword evidence="2 5" id="KW-0479">Metal-binding</keyword>
<name>A0ABC9BT90_9POAL</name>
<proteinExistence type="inferred from homology"/>
<dbReference type="EMBL" id="OZ075137">
    <property type="protein sequence ID" value="CAL5007694.1"/>
    <property type="molecule type" value="Genomic_DNA"/>
</dbReference>
<evidence type="ECO:0000256" key="2">
    <source>
        <dbReference type="ARBA" id="ARBA00022723"/>
    </source>
</evidence>
<comment type="similarity">
    <text evidence="1 5">Belongs to the iron/ascorbate-dependent oxidoreductase family.</text>
</comment>
<dbReference type="InterPro" id="IPR044861">
    <property type="entry name" value="IPNS-like_FE2OG_OXY"/>
</dbReference>
<evidence type="ECO:0000259" key="6">
    <source>
        <dbReference type="PROSITE" id="PS51471"/>
    </source>
</evidence>
<keyword evidence="8" id="KW-1185">Reference proteome</keyword>
<dbReference type="PROSITE" id="PS51471">
    <property type="entry name" value="FE2OG_OXY"/>
    <property type="match status" value="1"/>
</dbReference>
<evidence type="ECO:0000256" key="1">
    <source>
        <dbReference type="ARBA" id="ARBA00008056"/>
    </source>
</evidence>
<organism evidence="7 8">
    <name type="scientific">Urochloa decumbens</name>
    <dbReference type="NCBI Taxonomy" id="240449"/>
    <lineage>
        <taxon>Eukaryota</taxon>
        <taxon>Viridiplantae</taxon>
        <taxon>Streptophyta</taxon>
        <taxon>Embryophyta</taxon>
        <taxon>Tracheophyta</taxon>
        <taxon>Spermatophyta</taxon>
        <taxon>Magnoliopsida</taxon>
        <taxon>Liliopsida</taxon>
        <taxon>Poales</taxon>
        <taxon>Poaceae</taxon>
        <taxon>PACMAD clade</taxon>
        <taxon>Panicoideae</taxon>
        <taxon>Panicodae</taxon>
        <taxon>Paniceae</taxon>
        <taxon>Melinidinae</taxon>
        <taxon>Urochloa</taxon>
    </lineage>
</organism>